<dbReference type="InterPro" id="IPR036638">
    <property type="entry name" value="HLH_DNA-bd_sf"/>
</dbReference>
<sequence>MGSEDSIPNAVEGAIGDMNNESGMIRKYSLRAKSIQKRLEVEQRRSQPKQRKPRSRPPALSKYRRKSANARERFRMQEMNDAFETLRRAVPKSEFLYRTSSEKDTKIATLRLAMDYIQDLCRLLGEDTNQKDDVESSEYHRQMIQSCSNVSSYSIDFMFDSDSTFDEVLGPFSNIPSLPDAFDFFGLESDGDSLNFDSDLSDQAITL</sequence>
<accession>A0AA88KZM3</accession>
<protein>
    <recommendedName>
        <fullName evidence="2">BHLH domain-containing protein</fullName>
    </recommendedName>
</protein>
<dbReference type="Pfam" id="PF00010">
    <property type="entry name" value="HLH"/>
    <property type="match status" value="1"/>
</dbReference>
<dbReference type="CDD" id="cd11431">
    <property type="entry name" value="bHLH_TS_taxi_Dei"/>
    <property type="match status" value="1"/>
</dbReference>
<keyword evidence="4" id="KW-1185">Reference proteome</keyword>
<dbReference type="PANTHER" id="PTHR19290:SF147">
    <property type="entry name" value="HELIX-LOOP-HELIX PROTEIN DELILAH"/>
    <property type="match status" value="1"/>
</dbReference>
<proteinExistence type="predicted"/>
<dbReference type="PROSITE" id="PS50888">
    <property type="entry name" value="BHLH"/>
    <property type="match status" value="1"/>
</dbReference>
<dbReference type="SUPFAM" id="SSF47459">
    <property type="entry name" value="HLH, helix-loop-helix DNA-binding domain"/>
    <property type="match status" value="1"/>
</dbReference>
<name>A0AA88KZM3_ARTSF</name>
<comment type="caution">
    <text evidence="3">The sequence shown here is derived from an EMBL/GenBank/DDBJ whole genome shotgun (WGS) entry which is preliminary data.</text>
</comment>
<gene>
    <name evidence="3" type="ORF">QYM36_015673</name>
</gene>
<evidence type="ECO:0000313" key="3">
    <source>
        <dbReference type="EMBL" id="KAK2708059.1"/>
    </source>
</evidence>
<evidence type="ECO:0000313" key="4">
    <source>
        <dbReference type="Proteomes" id="UP001187531"/>
    </source>
</evidence>
<reference evidence="3" key="1">
    <citation type="submission" date="2023-07" db="EMBL/GenBank/DDBJ databases">
        <title>Chromosome-level genome assembly of Artemia franciscana.</title>
        <authorList>
            <person name="Jo E."/>
        </authorList>
    </citation>
    <scope>NUCLEOTIDE SEQUENCE</scope>
    <source>
        <tissue evidence="3">Whole body</tissue>
    </source>
</reference>
<dbReference type="EMBL" id="JAVRJZ010000019">
    <property type="protein sequence ID" value="KAK2708059.1"/>
    <property type="molecule type" value="Genomic_DNA"/>
</dbReference>
<dbReference type="PANTHER" id="PTHR19290">
    <property type="entry name" value="BASIC HELIX-LOOP-HELIX PROTEIN NEUROGENIN-RELATED"/>
    <property type="match status" value="1"/>
</dbReference>
<feature type="domain" description="BHLH" evidence="2">
    <location>
        <begin position="63"/>
        <end position="120"/>
    </location>
</feature>
<dbReference type="InterPro" id="IPR050359">
    <property type="entry name" value="bHLH_transcription_factors"/>
</dbReference>
<dbReference type="Gene3D" id="4.10.280.10">
    <property type="entry name" value="Helix-loop-helix DNA-binding domain"/>
    <property type="match status" value="1"/>
</dbReference>
<feature type="compositionally biased region" description="Basic residues" evidence="1">
    <location>
        <begin position="46"/>
        <end position="55"/>
    </location>
</feature>
<evidence type="ECO:0000259" key="2">
    <source>
        <dbReference type="PROSITE" id="PS50888"/>
    </source>
</evidence>
<dbReference type="GO" id="GO:0009653">
    <property type="term" value="P:anatomical structure morphogenesis"/>
    <property type="evidence" value="ECO:0007669"/>
    <property type="project" value="TreeGrafter"/>
</dbReference>
<dbReference type="GO" id="GO:0003700">
    <property type="term" value="F:DNA-binding transcription factor activity"/>
    <property type="evidence" value="ECO:0007669"/>
    <property type="project" value="TreeGrafter"/>
</dbReference>
<dbReference type="AlphaFoldDB" id="A0AA88KZM3"/>
<organism evidence="3 4">
    <name type="scientific">Artemia franciscana</name>
    <name type="common">Brine shrimp</name>
    <name type="synonym">Artemia sanfranciscana</name>
    <dbReference type="NCBI Taxonomy" id="6661"/>
    <lineage>
        <taxon>Eukaryota</taxon>
        <taxon>Metazoa</taxon>
        <taxon>Ecdysozoa</taxon>
        <taxon>Arthropoda</taxon>
        <taxon>Crustacea</taxon>
        <taxon>Branchiopoda</taxon>
        <taxon>Anostraca</taxon>
        <taxon>Artemiidae</taxon>
        <taxon>Artemia</taxon>
    </lineage>
</organism>
<dbReference type="GO" id="GO:0070888">
    <property type="term" value="F:E-box binding"/>
    <property type="evidence" value="ECO:0007669"/>
    <property type="project" value="TreeGrafter"/>
</dbReference>
<feature type="region of interest" description="Disordered" evidence="1">
    <location>
        <begin position="37"/>
        <end position="68"/>
    </location>
</feature>
<dbReference type="InterPro" id="IPR011598">
    <property type="entry name" value="bHLH_dom"/>
</dbReference>
<dbReference type="GO" id="GO:0005634">
    <property type="term" value="C:nucleus"/>
    <property type="evidence" value="ECO:0007669"/>
    <property type="project" value="TreeGrafter"/>
</dbReference>
<dbReference type="GO" id="GO:0045944">
    <property type="term" value="P:positive regulation of transcription by RNA polymerase II"/>
    <property type="evidence" value="ECO:0007669"/>
    <property type="project" value="TreeGrafter"/>
</dbReference>
<dbReference type="GO" id="GO:0046983">
    <property type="term" value="F:protein dimerization activity"/>
    <property type="evidence" value="ECO:0007669"/>
    <property type="project" value="InterPro"/>
</dbReference>
<dbReference type="SMART" id="SM00353">
    <property type="entry name" value="HLH"/>
    <property type="match status" value="1"/>
</dbReference>
<evidence type="ECO:0000256" key="1">
    <source>
        <dbReference type="SAM" id="MobiDB-lite"/>
    </source>
</evidence>
<dbReference type="Proteomes" id="UP001187531">
    <property type="component" value="Unassembled WGS sequence"/>
</dbReference>